<evidence type="ECO:0000256" key="1">
    <source>
        <dbReference type="PROSITE-ProRule" id="PRU10141"/>
    </source>
</evidence>
<keyword evidence="2" id="KW-0812">Transmembrane</keyword>
<keyword evidence="5" id="KW-0418">Kinase</keyword>
<feature type="non-terminal residue" evidence="5">
    <location>
        <position position="1"/>
    </location>
</feature>
<dbReference type="InterPro" id="IPR006212">
    <property type="entry name" value="Furin_repeat"/>
</dbReference>
<dbReference type="Gene3D" id="3.30.200.20">
    <property type="entry name" value="Phosphorylase Kinase, domain 1"/>
    <property type="match status" value="1"/>
</dbReference>
<dbReference type="EMBL" id="KB206267">
    <property type="protein sequence ID" value="ELP93691.1"/>
    <property type="molecule type" value="Genomic_DNA"/>
</dbReference>
<dbReference type="OrthoDB" id="311164at2759"/>
<dbReference type="PANTHER" id="PTHR45756:SF1">
    <property type="entry name" value="PROTEIN KINASE DOMAIN CONTAINING PROTEIN"/>
    <property type="match status" value="1"/>
</dbReference>
<gene>
    <name evidence="5" type="ORF">EIN_431830</name>
</gene>
<evidence type="ECO:0000259" key="4">
    <source>
        <dbReference type="PROSITE" id="PS50011"/>
    </source>
</evidence>
<feature type="chain" id="PRO_5001980434" evidence="3">
    <location>
        <begin position="21"/>
        <end position="1103"/>
    </location>
</feature>
<dbReference type="PANTHER" id="PTHR45756">
    <property type="entry name" value="PALMITOYLTRANSFERASE"/>
    <property type="match status" value="1"/>
</dbReference>
<dbReference type="AlphaFoldDB" id="A0A0A1UCP1"/>
<feature type="non-terminal residue" evidence="5">
    <location>
        <position position="1103"/>
    </location>
</feature>
<dbReference type="VEuPathDB" id="AmoebaDB:EIN_431830"/>
<organism evidence="5 6">
    <name type="scientific">Entamoeba invadens IP1</name>
    <dbReference type="NCBI Taxonomy" id="370355"/>
    <lineage>
        <taxon>Eukaryota</taxon>
        <taxon>Amoebozoa</taxon>
        <taxon>Evosea</taxon>
        <taxon>Archamoebae</taxon>
        <taxon>Mastigamoebida</taxon>
        <taxon>Entamoebidae</taxon>
        <taxon>Entamoeba</taxon>
    </lineage>
</organism>
<dbReference type="PROSITE" id="PS00107">
    <property type="entry name" value="PROTEIN_KINASE_ATP"/>
    <property type="match status" value="1"/>
</dbReference>
<dbReference type="InterPro" id="IPR017441">
    <property type="entry name" value="Protein_kinase_ATP_BS"/>
</dbReference>
<dbReference type="RefSeq" id="XP_004260462.1">
    <property type="nucleotide sequence ID" value="XM_004260414.1"/>
</dbReference>
<dbReference type="Proteomes" id="UP000014680">
    <property type="component" value="Unassembled WGS sequence"/>
</dbReference>
<dbReference type="InterPro" id="IPR053215">
    <property type="entry name" value="TKL_Ser/Thr_kinase"/>
</dbReference>
<dbReference type="InterPro" id="IPR009030">
    <property type="entry name" value="Growth_fac_rcpt_cys_sf"/>
</dbReference>
<dbReference type="GO" id="GO:0005524">
    <property type="term" value="F:ATP binding"/>
    <property type="evidence" value="ECO:0007669"/>
    <property type="project" value="UniProtKB-UniRule"/>
</dbReference>
<dbReference type="Gene3D" id="2.10.220.10">
    <property type="entry name" value="Hormone Receptor, Insulin-like Growth Factor Receptor 1, Chain A, domain 2"/>
    <property type="match status" value="2"/>
</dbReference>
<feature type="binding site" evidence="1">
    <location>
        <position position="1077"/>
    </location>
    <ligand>
        <name>ATP</name>
        <dbReference type="ChEBI" id="CHEBI:30616"/>
    </ligand>
</feature>
<dbReference type="SUPFAM" id="SSF56112">
    <property type="entry name" value="Protein kinase-like (PK-like)"/>
    <property type="match status" value="1"/>
</dbReference>
<keyword evidence="3" id="KW-0732">Signal</keyword>
<feature type="domain" description="Protein kinase" evidence="4">
    <location>
        <begin position="1050"/>
        <end position="1103"/>
    </location>
</feature>
<dbReference type="InterPro" id="IPR000719">
    <property type="entry name" value="Prot_kinase_dom"/>
</dbReference>
<protein>
    <submittedName>
        <fullName evidence="5">Protein kinase, putative</fullName>
    </submittedName>
</protein>
<proteinExistence type="predicted"/>
<dbReference type="GO" id="GO:0004672">
    <property type="term" value="F:protein kinase activity"/>
    <property type="evidence" value="ECO:0007669"/>
    <property type="project" value="InterPro"/>
</dbReference>
<evidence type="ECO:0000313" key="6">
    <source>
        <dbReference type="Proteomes" id="UP000014680"/>
    </source>
</evidence>
<sequence length="1103" mass="123868">MIQALFLIVSVAYYCDDTNGVFSEKSTSCTLQSGVELTTASSDILIFTNYISTTVVLNDFNHNLQLGTSTTMCTLKSLTIISNTLSTKTYNFYYVDPSLKVYFDSDASVYQRIIYLSSFTLPSKISNLNTNKLPFNLFLYVDGLQLPETNSYLLFEGSFSLITSYTREYFGYLFSSNSNDIQTSKNGNNEIVSVDCINGFKRYYAFFSSMEHQLTCTCSPNAINDKGCKVISTYSTTNNVVAMMAMGDQNIYRKDANFETEGDVGYINGIIFVYLFNTEKLTVKNVNGGMVLFFNKYNFQTEITIPQGEFKGDIKTAKINNGTHDTLYLESNSPGGFISIQQETFPILFRGKDGTVIETVNNYNNFVKNNNCEMSTMSLTNPIKCITCPPEKRMNNGICECLYTTSGMNCVLNYCSVFENGICRQCDANYYYDETSKMCKTCGENCEKCVNNTYCYKCNTNTFIIKNGVCLSNNCLYSNNGNCFKCAFGYYISGGECAVCNIEHCDVCTSKSICSICQEGFYWDGTSCINSKGFVNQNNKLLYCKSSQYYLKEDLCNTCSEILPNCEMCMDGKCIKCLDNTIYTNGYCLIESSCNFITNNKCICNTETLYNGSACIPKRENCLFDRLSGCDECSNSYHLIENNCTTVIQSNCTIESSSNCVACDFGMYINEYGLCVECPSECTSCLNSEKCITCLENRFLQEHECLTSDELSAVCDKPLPNGQGCAFCKSGYYRSGDGCKVCNEGCATCTDNINCITCQSDYFMTYNEGVCKLQNTTNGCSSISVSLGCTTCISGYYLYHRECERCENNCVQCTSTFECQKCENGLILINSNCKSMSSVKECLSVTDGKCSKCTFWHSPSENGTYCTTQAEWWVILIIIISLILLIIIIILIVYFFTKRVLEKIHLKAASKSITLFEMKRSNISFTTLQGGICVSSKEINFNAEKNEIPVEQETREILCVGNTNKAVMKIQFTLSSNNDKYEVRVEPEIVSLKNKFACEFSIYVTPFCTTKISGTLQIVSQNIKTNEENFNGIIMRGITEKTTRIDYDELEEEKKLGEGSFGIVYKGSFRGNVVAIKRLKHVFDDENSMDEFSNEVQMLNKFR</sequence>
<dbReference type="SUPFAM" id="SSF57184">
    <property type="entry name" value="Growth factor receptor domain"/>
    <property type="match status" value="2"/>
</dbReference>
<accession>A0A0A1UCP1</accession>
<keyword evidence="1" id="KW-0067">ATP-binding</keyword>
<dbReference type="KEGG" id="eiv:EIN_431830"/>
<reference evidence="5 6" key="1">
    <citation type="submission" date="2012-10" db="EMBL/GenBank/DDBJ databases">
        <authorList>
            <person name="Zafar N."/>
            <person name="Inman J."/>
            <person name="Hall N."/>
            <person name="Lorenzi H."/>
            <person name="Caler E."/>
        </authorList>
    </citation>
    <scope>NUCLEOTIDE SEQUENCE [LARGE SCALE GENOMIC DNA]</scope>
    <source>
        <strain evidence="5 6">IP1</strain>
    </source>
</reference>
<keyword evidence="2" id="KW-1133">Transmembrane helix</keyword>
<keyword evidence="5" id="KW-0808">Transferase</keyword>
<dbReference type="PROSITE" id="PS50011">
    <property type="entry name" value="PROTEIN_KINASE_DOM"/>
    <property type="match status" value="1"/>
</dbReference>
<dbReference type="GeneID" id="14892687"/>
<feature type="transmembrane region" description="Helical" evidence="2">
    <location>
        <begin position="872"/>
        <end position="897"/>
    </location>
</feature>
<feature type="signal peptide" evidence="3">
    <location>
        <begin position="1"/>
        <end position="20"/>
    </location>
</feature>
<evidence type="ECO:0000256" key="3">
    <source>
        <dbReference type="SAM" id="SignalP"/>
    </source>
</evidence>
<evidence type="ECO:0000256" key="2">
    <source>
        <dbReference type="SAM" id="Phobius"/>
    </source>
</evidence>
<dbReference type="SMART" id="SM00261">
    <property type="entry name" value="FU"/>
    <property type="match status" value="6"/>
</dbReference>
<keyword evidence="2" id="KW-0472">Membrane</keyword>
<keyword evidence="6" id="KW-1185">Reference proteome</keyword>
<evidence type="ECO:0000313" key="5">
    <source>
        <dbReference type="EMBL" id="ELP93691.1"/>
    </source>
</evidence>
<name>A0A0A1UCP1_ENTIV</name>
<keyword evidence="1" id="KW-0547">Nucleotide-binding</keyword>
<dbReference type="InterPro" id="IPR011009">
    <property type="entry name" value="Kinase-like_dom_sf"/>
</dbReference>